<dbReference type="Pfam" id="PF07992">
    <property type="entry name" value="Pyr_redox_2"/>
    <property type="match status" value="1"/>
</dbReference>
<feature type="non-terminal residue" evidence="2">
    <location>
        <position position="106"/>
    </location>
</feature>
<dbReference type="Gene3D" id="3.50.50.60">
    <property type="entry name" value="FAD/NAD(P)-binding domain"/>
    <property type="match status" value="1"/>
</dbReference>
<dbReference type="InterPro" id="IPR023753">
    <property type="entry name" value="FAD/NAD-binding_dom"/>
</dbReference>
<dbReference type="PANTHER" id="PTHR43014">
    <property type="entry name" value="MERCURIC REDUCTASE"/>
    <property type="match status" value="1"/>
</dbReference>
<dbReference type="AlphaFoldDB" id="X0V211"/>
<sequence length="106" mass="11175">MEEHTVDVAIIGAGTTGLAAAGAAQEYDVSIAMIEGGQYGTTCARVGCMPSKLLIAAAEAAEGIRKAPAFGVEAEAPRIDGRAVMHRVQSERDRFVSFHNLESIER</sequence>
<dbReference type="InterPro" id="IPR036188">
    <property type="entry name" value="FAD/NAD-bd_sf"/>
</dbReference>
<evidence type="ECO:0000313" key="2">
    <source>
        <dbReference type="EMBL" id="GAG12139.1"/>
    </source>
</evidence>
<dbReference type="PANTHER" id="PTHR43014:SF4">
    <property type="entry name" value="PYRIDINE NUCLEOTIDE-DISULFIDE OXIDOREDUCTASE RCLA-RELATED"/>
    <property type="match status" value="1"/>
</dbReference>
<gene>
    <name evidence="2" type="ORF">S01H1_35508</name>
</gene>
<dbReference type="GO" id="GO:0050660">
    <property type="term" value="F:flavin adenine dinucleotide binding"/>
    <property type="evidence" value="ECO:0007669"/>
    <property type="project" value="TreeGrafter"/>
</dbReference>
<accession>X0V211</accession>
<protein>
    <recommendedName>
        <fullName evidence="1">FAD/NAD(P)-binding domain-containing protein</fullName>
    </recommendedName>
</protein>
<dbReference type="GO" id="GO:0003955">
    <property type="term" value="F:NAD(P)H dehydrogenase (quinone) activity"/>
    <property type="evidence" value="ECO:0007669"/>
    <property type="project" value="TreeGrafter"/>
</dbReference>
<evidence type="ECO:0000259" key="1">
    <source>
        <dbReference type="Pfam" id="PF07992"/>
    </source>
</evidence>
<feature type="domain" description="FAD/NAD(P)-binding" evidence="1">
    <location>
        <begin position="7"/>
        <end position="77"/>
    </location>
</feature>
<organism evidence="2">
    <name type="scientific">marine sediment metagenome</name>
    <dbReference type="NCBI Taxonomy" id="412755"/>
    <lineage>
        <taxon>unclassified sequences</taxon>
        <taxon>metagenomes</taxon>
        <taxon>ecological metagenomes</taxon>
    </lineage>
</organism>
<dbReference type="Gene3D" id="1.10.287.990">
    <property type="entry name" value="Fe,Mn superoxide dismutase (SOD) domain"/>
    <property type="match status" value="1"/>
</dbReference>
<reference evidence="2" key="1">
    <citation type="journal article" date="2014" name="Front. Microbiol.">
        <title>High frequency of phylogenetically diverse reductive dehalogenase-homologous genes in deep subseafloor sedimentary metagenomes.</title>
        <authorList>
            <person name="Kawai M."/>
            <person name="Futagami T."/>
            <person name="Toyoda A."/>
            <person name="Takaki Y."/>
            <person name="Nishi S."/>
            <person name="Hori S."/>
            <person name="Arai W."/>
            <person name="Tsubouchi T."/>
            <person name="Morono Y."/>
            <person name="Uchiyama I."/>
            <person name="Ito T."/>
            <person name="Fujiyama A."/>
            <person name="Inagaki F."/>
            <person name="Takami H."/>
        </authorList>
    </citation>
    <scope>NUCLEOTIDE SEQUENCE</scope>
    <source>
        <strain evidence="2">Expedition CK06-06</strain>
    </source>
</reference>
<proteinExistence type="predicted"/>
<dbReference type="SUPFAM" id="SSF51905">
    <property type="entry name" value="FAD/NAD(P)-binding domain"/>
    <property type="match status" value="1"/>
</dbReference>
<dbReference type="InterPro" id="IPR036324">
    <property type="entry name" value="Mn/Fe_SOD_N_sf"/>
</dbReference>
<dbReference type="EMBL" id="BARS01022193">
    <property type="protein sequence ID" value="GAG12139.1"/>
    <property type="molecule type" value="Genomic_DNA"/>
</dbReference>
<comment type="caution">
    <text evidence="2">The sequence shown here is derived from an EMBL/GenBank/DDBJ whole genome shotgun (WGS) entry which is preliminary data.</text>
</comment>
<dbReference type="PRINTS" id="PR00411">
    <property type="entry name" value="PNDRDTASEI"/>
</dbReference>
<name>X0V211_9ZZZZ</name>